<proteinExistence type="predicted"/>
<dbReference type="AlphaFoldDB" id="A0A0D0IUC4"/>
<dbReference type="SUPFAM" id="SSF49464">
    <property type="entry name" value="Carboxypeptidase regulatory domain-like"/>
    <property type="match status" value="1"/>
</dbReference>
<dbReference type="Pfam" id="PF13715">
    <property type="entry name" value="CarbopepD_reg_2"/>
    <property type="match status" value="1"/>
</dbReference>
<dbReference type="Gene3D" id="2.60.40.1120">
    <property type="entry name" value="Carboxypeptidase-like, regulatory domain"/>
    <property type="match status" value="1"/>
</dbReference>
<feature type="chain" id="PRO_5002213002" evidence="1">
    <location>
        <begin position="21"/>
        <end position="852"/>
    </location>
</feature>
<keyword evidence="3" id="KW-1185">Reference proteome</keyword>
<dbReference type="Proteomes" id="UP000032046">
    <property type="component" value="Unassembled WGS sequence"/>
</dbReference>
<dbReference type="EMBL" id="JXQK01000051">
    <property type="protein sequence ID" value="KIP62713.1"/>
    <property type="molecule type" value="Genomic_DNA"/>
</dbReference>
<keyword evidence="1" id="KW-0732">Signal</keyword>
<protein>
    <submittedName>
        <fullName evidence="2">Membrane protein</fullName>
    </submittedName>
</protein>
<dbReference type="Pfam" id="PF18939">
    <property type="entry name" value="DUF5686"/>
    <property type="match status" value="1"/>
</dbReference>
<accession>A0A0D0IUC4</accession>
<sequence length="852" mass="98234">MKRLKSLFILLLLSTLMASAQQITGVIVDEATGDSIPLASIRYKGHGKSYVSDNGGRFTIDKHDGWYATFSAVGYHDLKLLIGTNSPNHMRITLKPDTKSLSGVTVKSKRKRYKRKENPAVALMRRVIAAKKRTDIENHDFFQYAKYQKLTLAVNDISPKELERKGTKKTNWMVNQVEACPYNNKLIMPVMVDETISRQIYRKDPHSEKTIIVGQHMDGVNKFIQTGEVMGTVMKDVFSNVNIYDDQIRLLQARFTSPIGKDAIQFYRYYIVDTVKVERDSCFHLQFLPNNQQDFGFSGELWIVKDSTLHVKRCHLTLPSKSGVNFVEGMQIQQAYTKLDNGEWVLTQDDMVAELSLLSVLTKAIVIRNTRMTDYLFDPIQDKYFKGKQKEIYQPDAKIRDRMFWQQVRMVPLTRSEARMPQFLRDIENSRNFKYALFALKVAIENFVETGSQQAPSKFDIGPINTMITSNFVDGTRTRLSGQTTANLNRHWFLKGYYAHGWGSRKNYYNADLTYSFNAKQYLPHEYPKRTLTLSSSHDVCSPSDKFLITDKDNVFTSLKWTKVKEMMFYNRQQLAFEYEWYGGLKAMAKLKTEENEACGDLKFIPLSANGVAPAEPWKIRTTEASVMLRYAPGETVVNTKQNRVSVNREAPVFTISHTMGVKGVLGGDYNYNFTEATIYKRFWMNSWGDLNVDLRGGIQWNKVPFPLLIMPAANLSYLAQYGTFNLINNMEFLNDRYASIDVWWNMNGKILNRIPFIKKLKWREYIGVKCLWGNLTEKNNPYSACNIGNTQLMQFPDGANLMDKNKPYVEIVAGVSNIFKVLSVQYVRRLNYLDLPTAHKQGVRFKLMFKF</sequence>
<evidence type="ECO:0000313" key="3">
    <source>
        <dbReference type="Proteomes" id="UP000032046"/>
    </source>
</evidence>
<reference evidence="2 3" key="1">
    <citation type="submission" date="2015-01" db="EMBL/GenBank/DDBJ databases">
        <title>Comparative genomics of non-oral Prevotella species.</title>
        <authorList>
            <person name="Accetto T."/>
            <person name="Nograsek B."/>
            <person name="Avgustin G."/>
        </authorList>
    </citation>
    <scope>NUCLEOTIDE SEQUENCE [LARGE SCALE GENOMIC DNA]</scope>
    <source>
        <strain evidence="2 3">P5-119</strain>
    </source>
</reference>
<evidence type="ECO:0000313" key="2">
    <source>
        <dbReference type="EMBL" id="KIP62713.1"/>
    </source>
</evidence>
<organism evidence="2 3">
    <name type="scientific">Prevotella pectinovora</name>
    <dbReference type="NCBI Taxonomy" id="1602169"/>
    <lineage>
        <taxon>Bacteria</taxon>
        <taxon>Pseudomonadati</taxon>
        <taxon>Bacteroidota</taxon>
        <taxon>Bacteroidia</taxon>
        <taxon>Bacteroidales</taxon>
        <taxon>Prevotellaceae</taxon>
        <taxon>Prevotella</taxon>
    </lineage>
</organism>
<dbReference type="RefSeq" id="WP_042518826.1">
    <property type="nucleotide sequence ID" value="NZ_JXQK01000051.1"/>
</dbReference>
<gene>
    <name evidence="2" type="ORF">ST44_05645</name>
</gene>
<dbReference type="STRING" id="1602171.ST44_05645"/>
<comment type="caution">
    <text evidence="2">The sequence shown here is derived from an EMBL/GenBank/DDBJ whole genome shotgun (WGS) entry which is preliminary data.</text>
</comment>
<evidence type="ECO:0000256" key="1">
    <source>
        <dbReference type="SAM" id="SignalP"/>
    </source>
</evidence>
<name>A0A0D0IUC4_9BACT</name>
<dbReference type="InterPro" id="IPR008969">
    <property type="entry name" value="CarboxyPept-like_regulatory"/>
</dbReference>
<dbReference type="InterPro" id="IPR043741">
    <property type="entry name" value="DUF5686"/>
</dbReference>
<feature type="signal peptide" evidence="1">
    <location>
        <begin position="1"/>
        <end position="20"/>
    </location>
</feature>